<dbReference type="Gene3D" id="3.30.1390.20">
    <property type="entry name" value="Ribosomal protein L30, ferredoxin-like fold domain"/>
    <property type="match status" value="1"/>
</dbReference>
<evidence type="ECO:0000256" key="3">
    <source>
        <dbReference type="ARBA" id="ARBA00022980"/>
    </source>
</evidence>
<accession>A0A662Z2P0</accession>
<dbReference type="PANTHER" id="PTHR15892">
    <property type="entry name" value="MITOCHONDRIAL RIBOSOMAL PROTEIN L30"/>
    <property type="match status" value="1"/>
</dbReference>
<evidence type="ECO:0000313" key="7">
    <source>
        <dbReference type="EMBL" id="HJE20064.1"/>
    </source>
</evidence>
<name>A0A662Z2P0_9STAP</name>
<evidence type="ECO:0000259" key="6">
    <source>
        <dbReference type="Pfam" id="PF00327"/>
    </source>
</evidence>
<comment type="subunit">
    <text evidence="2 5">Part of the 50S ribosomal subunit.</text>
</comment>
<dbReference type="NCBIfam" id="TIGR01308">
    <property type="entry name" value="rpmD_bact"/>
    <property type="match status" value="1"/>
</dbReference>
<proteinExistence type="inferred from homology"/>
<evidence type="ECO:0000313" key="8">
    <source>
        <dbReference type="EMBL" id="SEV96508.1"/>
    </source>
</evidence>
<dbReference type="HAMAP" id="MF_01371_B">
    <property type="entry name" value="Ribosomal_uL30_B"/>
    <property type="match status" value="1"/>
</dbReference>
<keyword evidence="4 5" id="KW-0687">Ribonucleoprotein</keyword>
<dbReference type="OrthoDB" id="9812790at2"/>
<dbReference type="GO" id="GO:0022625">
    <property type="term" value="C:cytosolic large ribosomal subunit"/>
    <property type="evidence" value="ECO:0007669"/>
    <property type="project" value="TreeGrafter"/>
</dbReference>
<dbReference type="EMBL" id="DYYI01000074">
    <property type="protein sequence ID" value="HJE20064.1"/>
    <property type="molecule type" value="Genomic_DNA"/>
</dbReference>
<dbReference type="RefSeq" id="WP_091474547.1">
    <property type="nucleotide sequence ID" value="NZ_FOIT01000002.1"/>
</dbReference>
<dbReference type="GO" id="GO:0006412">
    <property type="term" value="P:translation"/>
    <property type="evidence" value="ECO:0007669"/>
    <property type="project" value="UniProtKB-UniRule"/>
</dbReference>
<dbReference type="PANTHER" id="PTHR15892:SF2">
    <property type="entry name" value="LARGE RIBOSOMAL SUBUNIT PROTEIN UL30M"/>
    <property type="match status" value="1"/>
</dbReference>
<evidence type="ECO:0000256" key="2">
    <source>
        <dbReference type="ARBA" id="ARBA00011838"/>
    </source>
</evidence>
<evidence type="ECO:0000256" key="1">
    <source>
        <dbReference type="ARBA" id="ARBA00007594"/>
    </source>
</evidence>
<dbReference type="SUPFAM" id="SSF55129">
    <property type="entry name" value="Ribosomal protein L30p/L7e"/>
    <property type="match status" value="1"/>
</dbReference>
<dbReference type="GO" id="GO:0003735">
    <property type="term" value="F:structural constituent of ribosome"/>
    <property type="evidence" value="ECO:0007669"/>
    <property type="project" value="InterPro"/>
</dbReference>
<reference evidence="7" key="3">
    <citation type="submission" date="2021-09" db="EMBL/GenBank/DDBJ databases">
        <authorList>
            <person name="Gilroy R."/>
        </authorList>
    </citation>
    <scope>NUCLEOTIDE SEQUENCE</scope>
    <source>
        <strain evidence="7">6019</strain>
    </source>
</reference>
<dbReference type="CDD" id="cd01658">
    <property type="entry name" value="Ribosomal_L30"/>
    <property type="match status" value="1"/>
</dbReference>
<keyword evidence="9" id="KW-1185">Reference proteome</keyword>
<keyword evidence="3 5" id="KW-0689">Ribosomal protein</keyword>
<dbReference type="InterPro" id="IPR036919">
    <property type="entry name" value="Ribo_uL30_ferredoxin-like_sf"/>
</dbReference>
<dbReference type="Proteomes" id="UP000243605">
    <property type="component" value="Unassembled WGS sequence"/>
</dbReference>
<gene>
    <name evidence="5 7" type="primary">rpmD</name>
    <name evidence="7" type="ORF">K8V35_06905</name>
    <name evidence="8" type="ORF">SAMN05192557_1035</name>
</gene>
<evidence type="ECO:0000256" key="5">
    <source>
        <dbReference type="HAMAP-Rule" id="MF_01371"/>
    </source>
</evidence>
<dbReference type="Pfam" id="PF00327">
    <property type="entry name" value="Ribosomal_L30"/>
    <property type="match status" value="1"/>
</dbReference>
<dbReference type="InterPro" id="IPR005996">
    <property type="entry name" value="Ribosomal_uL30_bac-type"/>
</dbReference>
<dbReference type="Proteomes" id="UP000763505">
    <property type="component" value="Unassembled WGS sequence"/>
</dbReference>
<dbReference type="InterPro" id="IPR016082">
    <property type="entry name" value="Ribosomal_uL30_ferredoxin-like"/>
</dbReference>
<evidence type="ECO:0000256" key="4">
    <source>
        <dbReference type="ARBA" id="ARBA00023274"/>
    </source>
</evidence>
<dbReference type="AlphaFoldDB" id="A0A662Z2P0"/>
<feature type="domain" description="Large ribosomal subunit protein uL30-like ferredoxin-like fold" evidence="6">
    <location>
        <begin position="4"/>
        <end position="53"/>
    </location>
</feature>
<organism evidence="8 9">
    <name type="scientific">Aliicoccus persicus</name>
    <dbReference type="NCBI Taxonomy" id="930138"/>
    <lineage>
        <taxon>Bacteria</taxon>
        <taxon>Bacillati</taxon>
        <taxon>Bacillota</taxon>
        <taxon>Bacilli</taxon>
        <taxon>Bacillales</taxon>
        <taxon>Staphylococcaceae</taxon>
        <taxon>Aliicoccus</taxon>
    </lineage>
</organism>
<sequence>MAQIKVTLIKSVIGKPETQRKTVESLGFTKLNQTKVFEDTPQVRGQVNKVGHMLSVEEA</sequence>
<reference evidence="8 9" key="1">
    <citation type="submission" date="2016-10" db="EMBL/GenBank/DDBJ databases">
        <authorList>
            <person name="Varghese N."/>
            <person name="Submissions S."/>
        </authorList>
    </citation>
    <scope>NUCLEOTIDE SEQUENCE [LARGE SCALE GENOMIC DNA]</scope>
    <source>
        <strain evidence="8 9">IBRC-M10081</strain>
    </source>
</reference>
<evidence type="ECO:0000313" key="9">
    <source>
        <dbReference type="Proteomes" id="UP000243605"/>
    </source>
</evidence>
<dbReference type="PIRSF" id="PIRSF002211">
    <property type="entry name" value="Ribosomal_L30_bac-type"/>
    <property type="match status" value="1"/>
</dbReference>
<dbReference type="EMBL" id="FOIT01000002">
    <property type="protein sequence ID" value="SEV96508.1"/>
    <property type="molecule type" value="Genomic_DNA"/>
</dbReference>
<comment type="similarity">
    <text evidence="1 5">Belongs to the universal ribosomal protein uL30 family.</text>
</comment>
<reference evidence="7" key="2">
    <citation type="journal article" date="2021" name="PeerJ">
        <title>Extensive microbial diversity within the chicken gut microbiome revealed by metagenomics and culture.</title>
        <authorList>
            <person name="Gilroy R."/>
            <person name="Ravi A."/>
            <person name="Getino M."/>
            <person name="Pursley I."/>
            <person name="Horton D.L."/>
            <person name="Alikhan N.F."/>
            <person name="Baker D."/>
            <person name="Gharbi K."/>
            <person name="Hall N."/>
            <person name="Watson M."/>
            <person name="Adriaenssens E.M."/>
            <person name="Foster-Nyarko E."/>
            <person name="Jarju S."/>
            <person name="Secka A."/>
            <person name="Antonio M."/>
            <person name="Oren A."/>
            <person name="Chaudhuri R.R."/>
            <person name="La Ragione R."/>
            <person name="Hildebrand F."/>
            <person name="Pallen M.J."/>
        </authorList>
    </citation>
    <scope>NUCLEOTIDE SEQUENCE</scope>
    <source>
        <strain evidence="7">6019</strain>
    </source>
</reference>
<dbReference type="FunFam" id="3.30.1390.20:FF:000001">
    <property type="entry name" value="50S ribosomal protein L30"/>
    <property type="match status" value="1"/>
</dbReference>
<protein>
    <recommendedName>
        <fullName evidence="5">Large ribosomal subunit protein uL30</fullName>
    </recommendedName>
</protein>